<organism evidence="1 2">
    <name type="scientific">Candidatus Venteria ishoeyi</name>
    <dbReference type="NCBI Taxonomy" id="1899563"/>
    <lineage>
        <taxon>Bacteria</taxon>
        <taxon>Pseudomonadati</taxon>
        <taxon>Pseudomonadota</taxon>
        <taxon>Gammaproteobacteria</taxon>
        <taxon>Thiotrichales</taxon>
        <taxon>Thiotrichaceae</taxon>
        <taxon>Venteria</taxon>
    </lineage>
</organism>
<name>A0A1H6FA12_9GAMM</name>
<dbReference type="Proteomes" id="UP000236724">
    <property type="component" value="Unassembled WGS sequence"/>
</dbReference>
<protein>
    <submittedName>
        <fullName evidence="1">Uncharacterized protein</fullName>
    </submittedName>
</protein>
<reference evidence="1 2" key="1">
    <citation type="submission" date="2016-10" db="EMBL/GenBank/DDBJ databases">
        <authorList>
            <person name="de Groot N.N."/>
        </authorList>
    </citation>
    <scope>NUCLEOTIDE SEQUENCE [LARGE SCALE GENOMIC DNA]</scope>
    <source>
        <strain evidence="1">MBHS1</strain>
    </source>
</reference>
<evidence type="ECO:0000313" key="2">
    <source>
        <dbReference type="Proteomes" id="UP000236724"/>
    </source>
</evidence>
<dbReference type="EMBL" id="FMSV02000399">
    <property type="protein sequence ID" value="SEH05864.1"/>
    <property type="molecule type" value="Genomic_DNA"/>
</dbReference>
<accession>A0A1H6FA12</accession>
<dbReference type="RefSeq" id="WP_177428379.1">
    <property type="nucleotide sequence ID" value="NZ_FMSV02000399.1"/>
</dbReference>
<evidence type="ECO:0000313" key="1">
    <source>
        <dbReference type="EMBL" id="SEH05864.1"/>
    </source>
</evidence>
<sequence length="48" mass="5118">MNDPTVIVNTEKPAQIQETFAAGAGGFVAQIFPDFASTIRAACVSLYR</sequence>
<keyword evidence="2" id="KW-1185">Reference proteome</keyword>
<proteinExistence type="predicted"/>
<dbReference type="AlphaFoldDB" id="A0A1H6FA12"/>
<gene>
    <name evidence="1" type="ORF">MBHS_01719</name>
</gene>